<accession>A0A834E4Z5</accession>
<feature type="region of interest" description="Disordered" evidence="1">
    <location>
        <begin position="81"/>
        <end position="216"/>
    </location>
</feature>
<protein>
    <submittedName>
        <fullName evidence="2">Uncharacterized protein</fullName>
    </submittedName>
</protein>
<comment type="caution">
    <text evidence="2">The sequence shown here is derived from an EMBL/GenBank/DDBJ whole genome shotgun (WGS) entry which is preliminary data.</text>
</comment>
<gene>
    <name evidence="2" type="ORF">HJG60_011085</name>
</gene>
<feature type="compositionally biased region" description="Pro residues" evidence="1">
    <location>
        <begin position="201"/>
        <end position="210"/>
    </location>
</feature>
<dbReference type="Proteomes" id="UP000664940">
    <property type="component" value="Unassembled WGS sequence"/>
</dbReference>
<evidence type="ECO:0000256" key="1">
    <source>
        <dbReference type="SAM" id="MobiDB-lite"/>
    </source>
</evidence>
<dbReference type="EMBL" id="JABVXQ010000006">
    <property type="protein sequence ID" value="KAF6104036.1"/>
    <property type="molecule type" value="Genomic_DNA"/>
</dbReference>
<feature type="region of interest" description="Disordered" evidence="1">
    <location>
        <begin position="262"/>
        <end position="299"/>
    </location>
</feature>
<name>A0A834E4Z5_9CHIR</name>
<evidence type="ECO:0000313" key="2">
    <source>
        <dbReference type="EMBL" id="KAF6104036.1"/>
    </source>
</evidence>
<reference evidence="2 3" key="1">
    <citation type="journal article" date="2020" name="Nature">
        <title>Six reference-quality genomes reveal evolution of bat adaptations.</title>
        <authorList>
            <person name="Jebb D."/>
            <person name="Huang Z."/>
            <person name="Pippel M."/>
            <person name="Hughes G.M."/>
            <person name="Lavrichenko K."/>
            <person name="Devanna P."/>
            <person name="Winkler S."/>
            <person name="Jermiin L.S."/>
            <person name="Skirmuntt E.C."/>
            <person name="Katzourakis A."/>
            <person name="Burkitt-Gray L."/>
            <person name="Ray D.A."/>
            <person name="Sullivan K.A.M."/>
            <person name="Roscito J.G."/>
            <person name="Kirilenko B.M."/>
            <person name="Davalos L.M."/>
            <person name="Corthals A.P."/>
            <person name="Power M.L."/>
            <person name="Jones G."/>
            <person name="Ransome R.D."/>
            <person name="Dechmann D.K.N."/>
            <person name="Locatelli A.G."/>
            <person name="Puechmaille S.J."/>
            <person name="Fedrigo O."/>
            <person name="Jarvis E.D."/>
            <person name="Hiller M."/>
            <person name="Vernes S.C."/>
            <person name="Myers E.W."/>
            <person name="Teeling E.C."/>
        </authorList>
    </citation>
    <scope>NUCLEOTIDE SEQUENCE [LARGE SCALE GENOMIC DNA]</scope>
    <source>
        <strain evidence="2">Bat1K_MPI-CBG_1</strain>
    </source>
</reference>
<sequence length="299" mass="30593">MIAESERAVPGPAGWNAAWQSSAHEGAFVSWHRPCAPDLIFKDAERRLCARAPGDGAVGSAVTAEAGGGCGPTCWAQGGKQLSPQRPGQAQALLGAPLTPPSVSPDLRDGSLRWGSVSSPPRVPRPPEGGTCGVLVLGPPLPAGRPPGDTHRHPHISARSPRAVATLLPTATSSRSRGAQLSTGHGGSPSRGRPQREDPAGAPPATPFEAPPSRQDGVRETTLRLFPAQHFLFRAGERTLGSGGLVSDGFLCGGSRRPAALDASPCSRGVGEGGGLPRQHPLPVQAAPPWGVLTPVGRG</sequence>
<feature type="compositionally biased region" description="Polar residues" evidence="1">
    <location>
        <begin position="169"/>
        <end position="183"/>
    </location>
</feature>
<evidence type="ECO:0000313" key="3">
    <source>
        <dbReference type="Proteomes" id="UP000664940"/>
    </source>
</evidence>
<dbReference type="AlphaFoldDB" id="A0A834E4Z5"/>
<organism evidence="2 3">
    <name type="scientific">Phyllostomus discolor</name>
    <name type="common">pale spear-nosed bat</name>
    <dbReference type="NCBI Taxonomy" id="89673"/>
    <lineage>
        <taxon>Eukaryota</taxon>
        <taxon>Metazoa</taxon>
        <taxon>Chordata</taxon>
        <taxon>Craniata</taxon>
        <taxon>Vertebrata</taxon>
        <taxon>Euteleostomi</taxon>
        <taxon>Mammalia</taxon>
        <taxon>Eutheria</taxon>
        <taxon>Laurasiatheria</taxon>
        <taxon>Chiroptera</taxon>
        <taxon>Yangochiroptera</taxon>
        <taxon>Phyllostomidae</taxon>
        <taxon>Phyllostominae</taxon>
        <taxon>Phyllostomus</taxon>
    </lineage>
</organism>
<proteinExistence type="predicted"/>